<dbReference type="EMBL" id="CAJVCH010537386">
    <property type="protein sequence ID" value="CAG7825740.1"/>
    <property type="molecule type" value="Genomic_DNA"/>
</dbReference>
<name>A0A8J2LNP7_9HEXA</name>
<evidence type="ECO:0000313" key="4">
    <source>
        <dbReference type="Proteomes" id="UP000708208"/>
    </source>
</evidence>
<feature type="region of interest" description="Disordered" evidence="1">
    <location>
        <begin position="48"/>
        <end position="83"/>
    </location>
</feature>
<dbReference type="Proteomes" id="UP000708208">
    <property type="component" value="Unassembled WGS sequence"/>
</dbReference>
<reference evidence="3" key="1">
    <citation type="submission" date="2021-06" db="EMBL/GenBank/DDBJ databases">
        <authorList>
            <person name="Hodson N. C."/>
            <person name="Mongue J. A."/>
            <person name="Jaron S. K."/>
        </authorList>
    </citation>
    <scope>NUCLEOTIDE SEQUENCE</scope>
</reference>
<evidence type="ECO:0000313" key="3">
    <source>
        <dbReference type="EMBL" id="CAG7825740.1"/>
    </source>
</evidence>
<accession>A0A8J2LNP7</accession>
<keyword evidence="2" id="KW-0732">Signal</keyword>
<feature type="signal peptide" evidence="2">
    <location>
        <begin position="1"/>
        <end position="20"/>
    </location>
</feature>
<dbReference type="AlphaFoldDB" id="A0A8J2LNP7"/>
<organism evidence="3 4">
    <name type="scientific">Allacma fusca</name>
    <dbReference type="NCBI Taxonomy" id="39272"/>
    <lineage>
        <taxon>Eukaryota</taxon>
        <taxon>Metazoa</taxon>
        <taxon>Ecdysozoa</taxon>
        <taxon>Arthropoda</taxon>
        <taxon>Hexapoda</taxon>
        <taxon>Collembola</taxon>
        <taxon>Symphypleona</taxon>
        <taxon>Sminthuridae</taxon>
        <taxon>Allacma</taxon>
    </lineage>
</organism>
<sequence length="144" mass="15676">MRAYHALIFGFILTFGVASAKPTEQSSPSVLEAFENLQKNREKFMGALDSLSISEGTSPSEEPSKSPTITGKDDSHSDSKFPFSDFFSHQQKEISEGVSTVIKGAMGVSENIEKIFRDSIPTSSQVKNTARGFLDSIFADNSKS</sequence>
<protein>
    <submittedName>
        <fullName evidence="3">Uncharacterized protein</fullName>
    </submittedName>
</protein>
<evidence type="ECO:0000256" key="2">
    <source>
        <dbReference type="SAM" id="SignalP"/>
    </source>
</evidence>
<keyword evidence="4" id="KW-1185">Reference proteome</keyword>
<evidence type="ECO:0000256" key="1">
    <source>
        <dbReference type="SAM" id="MobiDB-lite"/>
    </source>
</evidence>
<feature type="chain" id="PRO_5035164902" evidence="2">
    <location>
        <begin position="21"/>
        <end position="144"/>
    </location>
</feature>
<comment type="caution">
    <text evidence="3">The sequence shown here is derived from an EMBL/GenBank/DDBJ whole genome shotgun (WGS) entry which is preliminary data.</text>
</comment>
<feature type="compositionally biased region" description="Low complexity" evidence="1">
    <location>
        <begin position="52"/>
        <end position="70"/>
    </location>
</feature>
<proteinExistence type="predicted"/>
<gene>
    <name evidence="3" type="ORF">AFUS01_LOCUS35834</name>
</gene>